<keyword evidence="1 2" id="KW-0728">SH3 domain</keyword>
<feature type="region of interest" description="Disordered" evidence="3">
    <location>
        <begin position="1"/>
        <end position="21"/>
    </location>
</feature>
<dbReference type="EMBL" id="LXFE01003476">
    <property type="protein sequence ID" value="OLL22327.1"/>
    <property type="molecule type" value="Genomic_DNA"/>
</dbReference>
<feature type="region of interest" description="Disordered" evidence="3">
    <location>
        <begin position="346"/>
        <end position="386"/>
    </location>
</feature>
<dbReference type="SMART" id="SM00326">
    <property type="entry name" value="SH3"/>
    <property type="match status" value="1"/>
</dbReference>
<dbReference type="STRING" id="1198029.A0A1U7LI49"/>
<dbReference type="SUPFAM" id="SSF50044">
    <property type="entry name" value="SH3-domain"/>
    <property type="match status" value="1"/>
</dbReference>
<dbReference type="GO" id="GO:0008104">
    <property type="term" value="P:intracellular protein localization"/>
    <property type="evidence" value="ECO:0007669"/>
    <property type="project" value="TreeGrafter"/>
</dbReference>
<dbReference type="PANTHER" id="PTHR47775">
    <property type="entry name" value="BUD SITE SELECTION PROTEIN 14"/>
    <property type="match status" value="1"/>
</dbReference>
<dbReference type="GO" id="GO:0015630">
    <property type="term" value="C:microtubule cytoskeleton"/>
    <property type="evidence" value="ECO:0007669"/>
    <property type="project" value="TreeGrafter"/>
</dbReference>
<feature type="region of interest" description="Disordered" evidence="3">
    <location>
        <begin position="225"/>
        <end position="250"/>
    </location>
</feature>
<feature type="compositionally biased region" description="Acidic residues" evidence="3">
    <location>
        <begin position="9"/>
        <end position="19"/>
    </location>
</feature>
<comment type="caution">
    <text evidence="5">The sequence shown here is derived from an EMBL/GenBank/DDBJ whole genome shotgun (WGS) entry which is preliminary data.</text>
</comment>
<evidence type="ECO:0000259" key="4">
    <source>
        <dbReference type="PROSITE" id="PS50002"/>
    </source>
</evidence>
<feature type="compositionally biased region" description="Low complexity" evidence="3">
    <location>
        <begin position="367"/>
        <end position="385"/>
    </location>
</feature>
<dbReference type="InterPro" id="IPR036028">
    <property type="entry name" value="SH3-like_dom_sf"/>
</dbReference>
<proteinExistence type="predicted"/>
<feature type="region of interest" description="Disordered" evidence="3">
    <location>
        <begin position="283"/>
        <end position="330"/>
    </location>
</feature>
<dbReference type="GO" id="GO:0030950">
    <property type="term" value="P:establishment or maintenance of actin cytoskeleton polarity"/>
    <property type="evidence" value="ECO:0007669"/>
    <property type="project" value="TreeGrafter"/>
</dbReference>
<dbReference type="PROSITE" id="PS50002">
    <property type="entry name" value="SH3"/>
    <property type="match status" value="1"/>
</dbReference>
<evidence type="ECO:0000256" key="1">
    <source>
        <dbReference type="ARBA" id="ARBA00022443"/>
    </source>
</evidence>
<dbReference type="PANTHER" id="PTHR47775:SF1">
    <property type="entry name" value="BUD SITE SELECTION PROTEIN 14"/>
    <property type="match status" value="1"/>
</dbReference>
<feature type="region of interest" description="Disordered" evidence="3">
    <location>
        <begin position="158"/>
        <end position="183"/>
    </location>
</feature>
<keyword evidence="6" id="KW-1185">Reference proteome</keyword>
<sequence length="458" mass="51029">MPARPANDPDPDPDLDLDLDLSSSPSIHSEDDIDFDYVYALHTFVATVEGQATAAKGDTLILLDDSNSYWWLVKLLKDQSIGYLPAEHIETPSERLARLNKHRNIDLASSMLEDHLVPRPSTRSSQKKLLFRSKPLKAVTIADHVSVFQVEPLEYLSDSESDLAPDPQDPAIHIEPADPNVLDSPVSRARAEGKTMSALFNDPESEIKVTLTPTIAQELSSIPPAHHTRTSFDSNSAFPDDLPSETKKKKSSVFGSLFKKKKKTKKYDHDPDFLADTELYGDRQSSVDTLGEPAIEEIPEKPLLRIDTSLNQDMNDGASPENDGSVNDEPLQDELQDTLQDNLQDEPLDQESSKPQTLLETDLPFDSSYTTESQTTPSSSTSLKSPIEWNDPALRAFINDPFSILELVFLTRYNTAPSSPTTTKITPEIADIYYPSRIRLDNISKQLDSILDRVLDSR</sequence>
<gene>
    <name evidence="5" type="ORF">NEOLI_003872</name>
</gene>
<evidence type="ECO:0000313" key="5">
    <source>
        <dbReference type="EMBL" id="OLL22327.1"/>
    </source>
</evidence>
<evidence type="ECO:0000256" key="3">
    <source>
        <dbReference type="SAM" id="MobiDB-lite"/>
    </source>
</evidence>
<reference evidence="5 6" key="1">
    <citation type="submission" date="2016-04" db="EMBL/GenBank/DDBJ databases">
        <title>Evolutionary innovation and constraint leading to complex multicellularity in the Ascomycota.</title>
        <authorList>
            <person name="Cisse O."/>
            <person name="Nguyen A."/>
            <person name="Hewitt D.A."/>
            <person name="Jedd G."/>
            <person name="Stajich J.E."/>
        </authorList>
    </citation>
    <scope>NUCLEOTIDE SEQUENCE [LARGE SCALE GENOMIC DNA]</scope>
    <source>
        <strain evidence="5 6">DAH-3</strain>
    </source>
</reference>
<dbReference type="AlphaFoldDB" id="A0A1U7LI49"/>
<evidence type="ECO:0000256" key="2">
    <source>
        <dbReference type="PROSITE-ProRule" id="PRU00192"/>
    </source>
</evidence>
<dbReference type="Pfam" id="PF00018">
    <property type="entry name" value="SH3_1"/>
    <property type="match status" value="1"/>
</dbReference>
<accession>A0A1U7LI49</accession>
<dbReference type="FunFam" id="2.30.30.40:FF:000035">
    <property type="entry name" value="SH3 domain containing protein"/>
    <property type="match status" value="1"/>
</dbReference>
<dbReference type="GO" id="GO:0051286">
    <property type="term" value="C:cell tip"/>
    <property type="evidence" value="ECO:0007669"/>
    <property type="project" value="TreeGrafter"/>
</dbReference>
<name>A0A1U7LI49_NEOID</name>
<evidence type="ECO:0000313" key="6">
    <source>
        <dbReference type="Proteomes" id="UP000186594"/>
    </source>
</evidence>
<dbReference type="OrthoDB" id="196165at2759"/>
<organism evidence="5 6">
    <name type="scientific">Neolecta irregularis (strain DAH-3)</name>
    <dbReference type="NCBI Taxonomy" id="1198029"/>
    <lineage>
        <taxon>Eukaryota</taxon>
        <taxon>Fungi</taxon>
        <taxon>Dikarya</taxon>
        <taxon>Ascomycota</taxon>
        <taxon>Taphrinomycotina</taxon>
        <taxon>Neolectales</taxon>
        <taxon>Neolectaceae</taxon>
        <taxon>Neolecta</taxon>
    </lineage>
</organism>
<dbReference type="InterPro" id="IPR053039">
    <property type="entry name" value="Polarity_Bud-Selection_Reg"/>
</dbReference>
<protein>
    <submittedName>
        <fullName evidence="5">Tip elongation aberrant protein Tea4</fullName>
    </submittedName>
</protein>
<feature type="domain" description="SH3" evidence="4">
    <location>
        <begin position="33"/>
        <end position="94"/>
    </location>
</feature>
<dbReference type="Gene3D" id="2.30.30.40">
    <property type="entry name" value="SH3 Domains"/>
    <property type="match status" value="1"/>
</dbReference>
<dbReference type="Proteomes" id="UP000186594">
    <property type="component" value="Unassembled WGS sequence"/>
</dbReference>
<dbReference type="InterPro" id="IPR001452">
    <property type="entry name" value="SH3_domain"/>
</dbReference>